<gene>
    <name evidence="1" type="ORF">Q604_UNBC17015G0002</name>
</gene>
<comment type="caution">
    <text evidence="1">The sequence shown here is derived from an EMBL/GenBank/DDBJ whole genome shotgun (WGS) entry which is preliminary data.</text>
</comment>
<sequence>EFEDFLFSDKCRSIFEKYGYEIA</sequence>
<accession>W1XB46</accession>
<feature type="non-terminal residue" evidence="1">
    <location>
        <position position="1"/>
    </location>
</feature>
<reference evidence="1" key="1">
    <citation type="submission" date="2013-12" db="EMBL/GenBank/DDBJ databases">
        <title>A Varibaculum cambriense genome reconstructed from a premature infant gut community with otherwise low bacterial novelty that shifts toward anaerobic metabolism during the third week of life.</title>
        <authorList>
            <person name="Brown C.T."/>
            <person name="Sharon I."/>
            <person name="Thomas B.C."/>
            <person name="Castelle C.J."/>
            <person name="Morowitz M.J."/>
            <person name="Banfield J.F."/>
        </authorList>
    </citation>
    <scope>NUCLEOTIDE SEQUENCE</scope>
</reference>
<dbReference type="AlphaFoldDB" id="W1XB46"/>
<dbReference type="EMBL" id="AZMM01017015">
    <property type="protein sequence ID" value="ETJ27326.1"/>
    <property type="molecule type" value="Genomic_DNA"/>
</dbReference>
<protein>
    <submittedName>
        <fullName evidence="1">Uncharacterized protein</fullName>
    </submittedName>
</protein>
<name>W1XB46_9ZZZZ</name>
<proteinExistence type="predicted"/>
<evidence type="ECO:0000313" key="1">
    <source>
        <dbReference type="EMBL" id="ETJ27326.1"/>
    </source>
</evidence>
<organism evidence="1">
    <name type="scientific">human gut metagenome</name>
    <dbReference type="NCBI Taxonomy" id="408170"/>
    <lineage>
        <taxon>unclassified sequences</taxon>
        <taxon>metagenomes</taxon>
        <taxon>organismal metagenomes</taxon>
    </lineage>
</organism>
<dbReference type="Gene3D" id="3.40.190.10">
    <property type="entry name" value="Periplasmic binding protein-like II"/>
    <property type="match status" value="1"/>
</dbReference>